<evidence type="ECO:0000259" key="1">
    <source>
        <dbReference type="Pfam" id="PF00485"/>
    </source>
</evidence>
<dbReference type="EMBL" id="RDQH01000328">
    <property type="protein sequence ID" value="RXI06761.1"/>
    <property type="molecule type" value="Genomic_DNA"/>
</dbReference>
<dbReference type="InterPro" id="IPR006083">
    <property type="entry name" value="PRK/URK"/>
</dbReference>
<dbReference type="STRING" id="3750.A0A498KHW8"/>
<feature type="domain" description="Phosphoribulokinase/uridine kinase" evidence="1">
    <location>
        <begin position="32"/>
        <end position="72"/>
    </location>
</feature>
<organism evidence="2 3">
    <name type="scientific">Malus domestica</name>
    <name type="common">Apple</name>
    <name type="synonym">Pyrus malus</name>
    <dbReference type="NCBI Taxonomy" id="3750"/>
    <lineage>
        <taxon>Eukaryota</taxon>
        <taxon>Viridiplantae</taxon>
        <taxon>Streptophyta</taxon>
        <taxon>Embryophyta</taxon>
        <taxon>Tracheophyta</taxon>
        <taxon>Spermatophyta</taxon>
        <taxon>Magnoliopsida</taxon>
        <taxon>eudicotyledons</taxon>
        <taxon>Gunneridae</taxon>
        <taxon>Pentapetalae</taxon>
        <taxon>rosids</taxon>
        <taxon>fabids</taxon>
        <taxon>Rosales</taxon>
        <taxon>Rosaceae</taxon>
        <taxon>Amygdaloideae</taxon>
        <taxon>Maleae</taxon>
        <taxon>Malus</taxon>
    </lineage>
</organism>
<dbReference type="GO" id="GO:0005524">
    <property type="term" value="F:ATP binding"/>
    <property type="evidence" value="ECO:0007669"/>
    <property type="project" value="InterPro"/>
</dbReference>
<dbReference type="AlphaFoldDB" id="A0A498KHW8"/>
<reference evidence="2 3" key="1">
    <citation type="submission" date="2018-10" db="EMBL/GenBank/DDBJ databases">
        <title>A high-quality apple genome assembly.</title>
        <authorList>
            <person name="Hu J."/>
        </authorList>
    </citation>
    <scope>NUCLEOTIDE SEQUENCE [LARGE SCALE GENOMIC DNA]</scope>
    <source>
        <strain evidence="3">cv. HFTH1</strain>
        <tissue evidence="2">Young leaf</tissue>
    </source>
</reference>
<evidence type="ECO:0000313" key="3">
    <source>
        <dbReference type="Proteomes" id="UP000290289"/>
    </source>
</evidence>
<dbReference type="GO" id="GO:0016301">
    <property type="term" value="F:kinase activity"/>
    <property type="evidence" value="ECO:0007669"/>
    <property type="project" value="InterPro"/>
</dbReference>
<evidence type="ECO:0000313" key="2">
    <source>
        <dbReference type="EMBL" id="RXI06761.1"/>
    </source>
</evidence>
<dbReference type="Proteomes" id="UP000290289">
    <property type="component" value="Chromosome 2"/>
</dbReference>
<accession>A0A498KHW8</accession>
<sequence>MWVFVSNFNPLKLKLIAKLSNAYFRLFDSNMLINNITTVICLDDYHSLDRTRRRKKEVMMLDPRANDFELMLDPIPFGPSVRDGMKYSLALFIKILISWRAIGLNESSGPPSIEDSLTIPINT</sequence>
<gene>
    <name evidence="2" type="ORF">DVH24_025897</name>
</gene>
<comment type="caution">
    <text evidence="2">The sequence shown here is derived from an EMBL/GenBank/DDBJ whole genome shotgun (WGS) entry which is preliminary data.</text>
</comment>
<protein>
    <recommendedName>
        <fullName evidence="1">Phosphoribulokinase/uridine kinase domain-containing protein</fullName>
    </recommendedName>
</protein>
<proteinExistence type="predicted"/>
<name>A0A498KHW8_MALDO</name>
<dbReference type="Pfam" id="PF00485">
    <property type="entry name" value="PRK"/>
    <property type="match status" value="1"/>
</dbReference>
<keyword evidence="3" id="KW-1185">Reference proteome</keyword>